<feature type="transmembrane region" description="Helical" evidence="1">
    <location>
        <begin position="37"/>
        <end position="58"/>
    </location>
</feature>
<evidence type="ECO:0000313" key="2">
    <source>
        <dbReference type="EMBL" id="QHS82404.1"/>
    </source>
</evidence>
<keyword evidence="1" id="KW-0812">Transmembrane</keyword>
<feature type="transmembrane region" description="Helical" evidence="1">
    <location>
        <begin position="103"/>
        <end position="120"/>
    </location>
</feature>
<keyword evidence="1" id="KW-0472">Membrane</keyword>
<evidence type="ECO:0000256" key="1">
    <source>
        <dbReference type="SAM" id="Phobius"/>
    </source>
</evidence>
<proteinExistence type="predicted"/>
<organism evidence="2">
    <name type="scientific">viral metagenome</name>
    <dbReference type="NCBI Taxonomy" id="1070528"/>
    <lineage>
        <taxon>unclassified sequences</taxon>
        <taxon>metagenomes</taxon>
        <taxon>organismal metagenomes</taxon>
    </lineage>
</organism>
<feature type="transmembrane region" description="Helical" evidence="1">
    <location>
        <begin position="6"/>
        <end position="25"/>
    </location>
</feature>
<sequence length="124" mass="14822">MGNEYLRAFVIGSSYLVFLPYFFVVSRFKKSYFNYNYTFYTFLAPIVLGLMNVASLFIAKQFNLSKINRYLLISILAPTLVMITVTVFNVYNYTFVHRISHYIQLYLLYFIVWNFVVFNLDKYV</sequence>
<keyword evidence="1" id="KW-1133">Transmembrane helix</keyword>
<name>A0A6C0ARI2_9ZZZZ</name>
<dbReference type="EMBL" id="MN740766">
    <property type="protein sequence ID" value="QHS82404.1"/>
    <property type="molecule type" value="Genomic_DNA"/>
</dbReference>
<reference evidence="2" key="1">
    <citation type="journal article" date="2020" name="Nature">
        <title>Giant virus diversity and host interactions through global metagenomics.</title>
        <authorList>
            <person name="Schulz F."/>
            <person name="Roux S."/>
            <person name="Paez-Espino D."/>
            <person name="Jungbluth S."/>
            <person name="Walsh D.A."/>
            <person name="Denef V.J."/>
            <person name="McMahon K.D."/>
            <person name="Konstantinidis K.T."/>
            <person name="Eloe-Fadrosh E.A."/>
            <person name="Kyrpides N.C."/>
            <person name="Woyke T."/>
        </authorList>
    </citation>
    <scope>NUCLEOTIDE SEQUENCE</scope>
    <source>
        <strain evidence="2">GVMAG-S-1101165-79</strain>
    </source>
</reference>
<dbReference type="AlphaFoldDB" id="A0A6C0ARI2"/>
<accession>A0A6C0ARI2</accession>
<protein>
    <submittedName>
        <fullName evidence="2">Uncharacterized protein</fullName>
    </submittedName>
</protein>
<feature type="transmembrane region" description="Helical" evidence="1">
    <location>
        <begin position="70"/>
        <end position="91"/>
    </location>
</feature>